<evidence type="ECO:0000256" key="3">
    <source>
        <dbReference type="ARBA" id="ARBA00023239"/>
    </source>
</evidence>
<evidence type="ECO:0000259" key="5">
    <source>
        <dbReference type="Pfam" id="PF16363"/>
    </source>
</evidence>
<dbReference type="GO" id="GO:0008446">
    <property type="term" value="F:GDP-mannose 4,6-dehydratase activity"/>
    <property type="evidence" value="ECO:0007669"/>
    <property type="project" value="UniProtKB-EC"/>
</dbReference>
<comment type="function">
    <text evidence="4">Catalyzes the conversion of GDP-D-mannose to GDP-4-dehydro-6-deoxy-D-mannose.</text>
</comment>
<comment type="catalytic activity">
    <reaction evidence="1">
        <text>GDP-alpha-D-mannose = GDP-4-dehydro-alpha-D-rhamnose + H2O</text>
        <dbReference type="Rhea" id="RHEA:23820"/>
        <dbReference type="ChEBI" id="CHEBI:15377"/>
        <dbReference type="ChEBI" id="CHEBI:57527"/>
        <dbReference type="ChEBI" id="CHEBI:57964"/>
        <dbReference type="EC" id="4.2.1.47"/>
    </reaction>
</comment>
<accession>A0A932I1J0</accession>
<evidence type="ECO:0000313" key="7">
    <source>
        <dbReference type="Proteomes" id="UP000782312"/>
    </source>
</evidence>
<name>A0A932I1J0_UNCTE</name>
<dbReference type="Proteomes" id="UP000782312">
    <property type="component" value="Unassembled WGS sequence"/>
</dbReference>
<feature type="domain" description="NAD(P)-binding" evidence="5">
    <location>
        <begin position="6"/>
        <end position="310"/>
    </location>
</feature>
<comment type="cofactor">
    <cofactor evidence="2">
        <name>NADP(+)</name>
        <dbReference type="ChEBI" id="CHEBI:58349"/>
    </cofactor>
</comment>
<dbReference type="SUPFAM" id="SSF51735">
    <property type="entry name" value="NAD(P)-binding Rossmann-fold domains"/>
    <property type="match status" value="1"/>
</dbReference>
<keyword evidence="3" id="KW-0456">Lyase</keyword>
<reference evidence="6" key="1">
    <citation type="submission" date="2020-07" db="EMBL/GenBank/DDBJ databases">
        <title>Huge and variable diversity of episymbiotic CPR bacteria and DPANN archaea in groundwater ecosystems.</title>
        <authorList>
            <person name="He C.Y."/>
            <person name="Keren R."/>
            <person name="Whittaker M."/>
            <person name="Farag I.F."/>
            <person name="Doudna J."/>
            <person name="Cate J.H.D."/>
            <person name="Banfield J.F."/>
        </authorList>
    </citation>
    <scope>NUCLEOTIDE SEQUENCE</scope>
    <source>
        <strain evidence="6">NC_groundwater_763_Ag_S-0.2um_68_21</strain>
    </source>
</reference>
<dbReference type="CDD" id="cd05260">
    <property type="entry name" value="GDP_MD_SDR_e"/>
    <property type="match status" value="1"/>
</dbReference>
<protein>
    <submittedName>
        <fullName evidence="6">GDP-mannose 4,6-dehydratase</fullName>
    </submittedName>
</protein>
<evidence type="ECO:0000256" key="2">
    <source>
        <dbReference type="ARBA" id="ARBA00001937"/>
    </source>
</evidence>
<dbReference type="EMBL" id="JACPUR010000017">
    <property type="protein sequence ID" value="MBI3127549.1"/>
    <property type="molecule type" value="Genomic_DNA"/>
</dbReference>
<organism evidence="6 7">
    <name type="scientific">Tectimicrobiota bacterium</name>
    <dbReference type="NCBI Taxonomy" id="2528274"/>
    <lineage>
        <taxon>Bacteria</taxon>
        <taxon>Pseudomonadati</taxon>
        <taxon>Nitrospinota/Tectimicrobiota group</taxon>
        <taxon>Candidatus Tectimicrobiota</taxon>
    </lineage>
</organism>
<gene>
    <name evidence="6" type="ORF">HYZ11_08105</name>
</gene>
<dbReference type="PANTHER" id="PTHR43000">
    <property type="entry name" value="DTDP-D-GLUCOSE 4,6-DEHYDRATASE-RELATED"/>
    <property type="match status" value="1"/>
</dbReference>
<evidence type="ECO:0000256" key="4">
    <source>
        <dbReference type="ARBA" id="ARBA00059383"/>
    </source>
</evidence>
<dbReference type="Pfam" id="PF16363">
    <property type="entry name" value="GDP_Man_Dehyd"/>
    <property type="match status" value="1"/>
</dbReference>
<proteinExistence type="predicted"/>
<dbReference type="Gene3D" id="3.40.50.720">
    <property type="entry name" value="NAD(P)-binding Rossmann-like Domain"/>
    <property type="match status" value="1"/>
</dbReference>
<sequence length="319" mass="36345">MAQRVLITGITGFVGSHLAEHLLGQPGLEVFGMRRWRSRTEHIDHLSRKISIVECDLRDQVSVTRAVAQVRPEKIFHLAAQSFVPTSWHAPEESLHTNVLGTLHLFEAVRQAGLDPWIQVAGSSEEYGMVRPDEVPIREENPLRPLSPYGVSKVGADMLGYQYHQSFGMKIVRTRAFNHTGPRRGDVFVESNFAKQIVDIEKGRQEPVIRVGNLDARRDYTDVRDIVRAYRLSLEKCEPGEVYNICSGRSWVIREVLDLLLARSKVKVRVAPDPARMRPSDVQILEGDFSKFHGATGWKPEIPFERTLDDILAYWRERS</sequence>
<dbReference type="InterPro" id="IPR036291">
    <property type="entry name" value="NAD(P)-bd_dom_sf"/>
</dbReference>
<dbReference type="AlphaFoldDB" id="A0A932I1J0"/>
<dbReference type="InterPro" id="IPR016040">
    <property type="entry name" value="NAD(P)-bd_dom"/>
</dbReference>
<evidence type="ECO:0000256" key="1">
    <source>
        <dbReference type="ARBA" id="ARBA00000188"/>
    </source>
</evidence>
<evidence type="ECO:0000313" key="6">
    <source>
        <dbReference type="EMBL" id="MBI3127549.1"/>
    </source>
</evidence>
<dbReference type="Gene3D" id="3.90.25.10">
    <property type="entry name" value="UDP-galactose 4-epimerase, domain 1"/>
    <property type="match status" value="1"/>
</dbReference>
<comment type="caution">
    <text evidence="6">The sequence shown here is derived from an EMBL/GenBank/DDBJ whole genome shotgun (WGS) entry which is preliminary data.</text>
</comment>
<dbReference type="FunFam" id="3.40.50.720:FF:000924">
    <property type="entry name" value="GDP-mannose 4,6 dehydratase"/>
    <property type="match status" value="1"/>
</dbReference>